<evidence type="ECO:0000313" key="15">
    <source>
        <dbReference type="EMBL" id="PKU85212.1"/>
    </source>
</evidence>
<keyword evidence="10 13" id="KW-0472">Membrane</keyword>
<dbReference type="InterPro" id="IPR008271">
    <property type="entry name" value="Ser/Thr_kinase_AS"/>
</dbReference>
<evidence type="ECO:0000259" key="14">
    <source>
        <dbReference type="PROSITE" id="PS50011"/>
    </source>
</evidence>
<evidence type="ECO:0000256" key="7">
    <source>
        <dbReference type="ARBA" id="ARBA00022777"/>
    </source>
</evidence>
<dbReference type="Gene3D" id="3.30.200.20">
    <property type="entry name" value="Phosphorylase Kinase, domain 1"/>
    <property type="match status" value="1"/>
</dbReference>
<evidence type="ECO:0000256" key="1">
    <source>
        <dbReference type="ARBA" id="ARBA00004479"/>
    </source>
</evidence>
<evidence type="ECO:0000256" key="10">
    <source>
        <dbReference type="ARBA" id="ARBA00023136"/>
    </source>
</evidence>
<keyword evidence="16" id="KW-1185">Reference proteome</keyword>
<evidence type="ECO:0000256" key="12">
    <source>
        <dbReference type="PROSITE-ProRule" id="PRU10141"/>
    </source>
</evidence>
<reference evidence="15 16" key="1">
    <citation type="journal article" date="2016" name="Sci. Rep.">
        <title>The Dendrobium catenatum Lindl. genome sequence provides insights into polysaccharide synthase, floral development and adaptive evolution.</title>
        <authorList>
            <person name="Zhang G.Q."/>
            <person name="Xu Q."/>
            <person name="Bian C."/>
            <person name="Tsai W.C."/>
            <person name="Yeh C.M."/>
            <person name="Liu K.W."/>
            <person name="Yoshida K."/>
            <person name="Zhang L.S."/>
            <person name="Chang S.B."/>
            <person name="Chen F."/>
            <person name="Shi Y."/>
            <person name="Su Y.Y."/>
            <person name="Zhang Y.Q."/>
            <person name="Chen L.J."/>
            <person name="Yin Y."/>
            <person name="Lin M."/>
            <person name="Huang H."/>
            <person name="Deng H."/>
            <person name="Wang Z.W."/>
            <person name="Zhu S.L."/>
            <person name="Zhao X."/>
            <person name="Deng C."/>
            <person name="Niu S.C."/>
            <person name="Huang J."/>
            <person name="Wang M."/>
            <person name="Liu G.H."/>
            <person name="Yang H.J."/>
            <person name="Xiao X.J."/>
            <person name="Hsiao Y.Y."/>
            <person name="Wu W.L."/>
            <person name="Chen Y.Y."/>
            <person name="Mitsuda N."/>
            <person name="Ohme-Takagi M."/>
            <person name="Luo Y.B."/>
            <person name="Van de Peer Y."/>
            <person name="Liu Z.J."/>
        </authorList>
    </citation>
    <scope>NUCLEOTIDE SEQUENCE [LARGE SCALE GENOMIC DNA]</scope>
    <source>
        <tissue evidence="15">The whole plant</tissue>
    </source>
</reference>
<sequence length="968" mass="108414">MIMRSSWTIKLFFIGQTSIQGDVLDDFLGFELIDDLNIVLDDYIQYMAFEQKERRNRKAMTVQKSNGTNNTYMDQNSELYSWTSFPFPEPCVQQYSEQSLRMKTAPRHRPGRSPNRPRTIRPFWIVLDGSQNYSQADIFYNADRPGRCPNRPGRYMDNFDQCIKWLETSSKMKGALLAGSRALLAGSGALLDGISGELSILIGLGGVGGDGFGLVVYSFCEQFVLIGAWLKIIVGLGILIGLAGVGGDGVGDLEEIIVKSSNGFWPAIYTKVIDILCNVQDCNRKILSITEHVLASRCRLVPFGTPLYQAIPSGIEQYRVCSCWGTLDVLVVGRFNYSGVSIIRYNYILVLQILYSVMGYVAVPNSPLFAMRWFHLLMLGIFPVAYALSNDCPSSMCGDMEIKFPFTLQSSSNSCRTAGVSANLSCSFTNETIITLPSSESYRVTSIGYNDFWFIELLISTSSINCPWPRRKGIRKLPNVNGSVFDVATSFFVLVNCTTKISLQADNDGVVGPISCLSELGSFVYAMNVYARIDILPPCIIIYSGEILSDFLGQPIQAITQKSLQGQTAYLYTKLDENIKDCSLCPDEGKKCGYNIRMDKTFCFPEDSHGSHLIAEGIAIGTSLVVFLIAVVVVLYFFKKHIKEKQKRIKVEKFLATYKSTTLTRYNFSNIKKITKKFKHKLGQGGFGSVYKGELTNGVPVAVKLLEASKSNGDDFVNEVATIGKIHHVNVVRLFGFCSDGTNRALVYEFMPNNSLEKFIFFGESKKRHEFFNMEKLHEIAIGIAQGINYLHQGCNQRIVHFDIKPHNILLDYDFNPKISDFGLAKLCSRDQSIVTISAARGTMGYIAPEVYSRNFGLVSHKSDVYSYGMLLLEMIGRRKNIDPTIENITEIYFPEGIYNKLVHSNNLGLALEIEGNEEIMKRLAIIALWCIQWNPAERPSMRKVIQMLTTIFQSLEMPPTPFVPSSD</sequence>
<dbReference type="Gene3D" id="1.10.510.10">
    <property type="entry name" value="Transferase(Phosphotransferase) domain 1"/>
    <property type="match status" value="1"/>
</dbReference>
<keyword evidence="9 13" id="KW-1133">Transmembrane helix</keyword>
<dbReference type="InterPro" id="IPR017441">
    <property type="entry name" value="Protein_kinase_ATP_BS"/>
</dbReference>
<dbReference type="AlphaFoldDB" id="A0A2I0XBC7"/>
<reference evidence="15 16" key="2">
    <citation type="journal article" date="2017" name="Nature">
        <title>The Apostasia genome and the evolution of orchids.</title>
        <authorList>
            <person name="Zhang G.Q."/>
            <person name="Liu K.W."/>
            <person name="Li Z."/>
            <person name="Lohaus R."/>
            <person name="Hsiao Y.Y."/>
            <person name="Niu S.C."/>
            <person name="Wang J.Y."/>
            <person name="Lin Y.C."/>
            <person name="Xu Q."/>
            <person name="Chen L.J."/>
            <person name="Yoshida K."/>
            <person name="Fujiwara S."/>
            <person name="Wang Z.W."/>
            <person name="Zhang Y.Q."/>
            <person name="Mitsuda N."/>
            <person name="Wang M."/>
            <person name="Liu G.H."/>
            <person name="Pecoraro L."/>
            <person name="Huang H.X."/>
            <person name="Xiao X.J."/>
            <person name="Lin M."/>
            <person name="Wu X.Y."/>
            <person name="Wu W.L."/>
            <person name="Chen Y.Y."/>
            <person name="Chang S.B."/>
            <person name="Sakamoto S."/>
            <person name="Ohme-Takagi M."/>
            <person name="Yagi M."/>
            <person name="Zeng S.J."/>
            <person name="Shen C.Y."/>
            <person name="Yeh C.M."/>
            <person name="Luo Y.B."/>
            <person name="Tsai W.C."/>
            <person name="Van de Peer Y."/>
            <person name="Liu Z.J."/>
        </authorList>
    </citation>
    <scope>NUCLEOTIDE SEQUENCE [LARGE SCALE GENOMIC DNA]</scope>
    <source>
        <tissue evidence="15">The whole plant</tissue>
    </source>
</reference>
<keyword evidence="7 15" id="KW-0418">Kinase</keyword>
<evidence type="ECO:0000256" key="3">
    <source>
        <dbReference type="ARBA" id="ARBA00022679"/>
    </source>
</evidence>
<evidence type="ECO:0000256" key="11">
    <source>
        <dbReference type="ARBA" id="ARBA00023180"/>
    </source>
</evidence>
<keyword evidence="5" id="KW-0732">Signal</keyword>
<evidence type="ECO:0000256" key="4">
    <source>
        <dbReference type="ARBA" id="ARBA00022692"/>
    </source>
</evidence>
<dbReference type="InterPro" id="IPR045874">
    <property type="entry name" value="LRK10/LRL21-25-like"/>
</dbReference>
<dbReference type="GO" id="GO:0016020">
    <property type="term" value="C:membrane"/>
    <property type="evidence" value="ECO:0007669"/>
    <property type="project" value="UniProtKB-SubCell"/>
</dbReference>
<dbReference type="STRING" id="906689.A0A2I0XBC7"/>
<dbReference type="PROSITE" id="PS00107">
    <property type="entry name" value="PROTEIN_KINASE_ATP"/>
    <property type="match status" value="1"/>
</dbReference>
<dbReference type="Proteomes" id="UP000233837">
    <property type="component" value="Unassembled WGS sequence"/>
</dbReference>
<evidence type="ECO:0000256" key="13">
    <source>
        <dbReference type="SAM" id="Phobius"/>
    </source>
</evidence>
<dbReference type="PROSITE" id="PS50011">
    <property type="entry name" value="PROTEIN_KINASE_DOM"/>
    <property type="match status" value="1"/>
</dbReference>
<keyword evidence="3" id="KW-0808">Transferase</keyword>
<gene>
    <name evidence="15" type="ORF">MA16_Dca018262</name>
</gene>
<dbReference type="InterPro" id="IPR025287">
    <property type="entry name" value="WAK_GUB"/>
</dbReference>
<dbReference type="SUPFAM" id="SSF56112">
    <property type="entry name" value="Protein kinase-like (PK-like)"/>
    <property type="match status" value="1"/>
</dbReference>
<keyword evidence="15" id="KW-0675">Receptor</keyword>
<dbReference type="InterPro" id="IPR011009">
    <property type="entry name" value="Kinase-like_dom_sf"/>
</dbReference>
<feature type="transmembrane region" description="Helical" evidence="13">
    <location>
        <begin position="618"/>
        <end position="638"/>
    </location>
</feature>
<feature type="transmembrane region" description="Helical" evidence="13">
    <location>
        <begin position="200"/>
        <end position="217"/>
    </location>
</feature>
<evidence type="ECO:0000256" key="6">
    <source>
        <dbReference type="ARBA" id="ARBA00022741"/>
    </source>
</evidence>
<keyword evidence="11" id="KW-0325">Glycoprotein</keyword>
<protein>
    <submittedName>
        <fullName evidence="15">Putative receptor-like protein kinase</fullName>
    </submittedName>
</protein>
<evidence type="ECO:0000313" key="16">
    <source>
        <dbReference type="Proteomes" id="UP000233837"/>
    </source>
</evidence>
<evidence type="ECO:0000256" key="2">
    <source>
        <dbReference type="ARBA" id="ARBA00022527"/>
    </source>
</evidence>
<name>A0A2I0XBC7_9ASPA</name>
<dbReference type="PROSITE" id="PS00108">
    <property type="entry name" value="PROTEIN_KINASE_ST"/>
    <property type="match status" value="1"/>
</dbReference>
<feature type="transmembrane region" description="Helical" evidence="13">
    <location>
        <begin position="345"/>
        <end position="363"/>
    </location>
</feature>
<keyword evidence="6 12" id="KW-0547">Nucleotide-binding</keyword>
<dbReference type="FunFam" id="3.30.200.20:FF:000178">
    <property type="entry name" value="serine/threonine-protein kinase PBS1-like"/>
    <property type="match status" value="1"/>
</dbReference>
<dbReference type="GO" id="GO:0030247">
    <property type="term" value="F:polysaccharide binding"/>
    <property type="evidence" value="ECO:0007669"/>
    <property type="project" value="InterPro"/>
</dbReference>
<proteinExistence type="predicted"/>
<organism evidence="15 16">
    <name type="scientific">Dendrobium catenatum</name>
    <dbReference type="NCBI Taxonomy" id="906689"/>
    <lineage>
        <taxon>Eukaryota</taxon>
        <taxon>Viridiplantae</taxon>
        <taxon>Streptophyta</taxon>
        <taxon>Embryophyta</taxon>
        <taxon>Tracheophyta</taxon>
        <taxon>Spermatophyta</taxon>
        <taxon>Magnoliopsida</taxon>
        <taxon>Liliopsida</taxon>
        <taxon>Asparagales</taxon>
        <taxon>Orchidaceae</taxon>
        <taxon>Epidendroideae</taxon>
        <taxon>Malaxideae</taxon>
        <taxon>Dendrobiinae</taxon>
        <taxon>Dendrobium</taxon>
    </lineage>
</organism>
<dbReference type="PANTHER" id="PTHR27009">
    <property type="entry name" value="RUST RESISTANCE KINASE LR10-RELATED"/>
    <property type="match status" value="1"/>
</dbReference>
<feature type="domain" description="Protein kinase" evidence="14">
    <location>
        <begin position="676"/>
        <end position="964"/>
    </location>
</feature>
<dbReference type="SMART" id="SM00220">
    <property type="entry name" value="S_TKc"/>
    <property type="match status" value="1"/>
</dbReference>
<dbReference type="GO" id="GO:0004674">
    <property type="term" value="F:protein serine/threonine kinase activity"/>
    <property type="evidence" value="ECO:0007669"/>
    <property type="project" value="UniProtKB-KW"/>
</dbReference>
<dbReference type="GO" id="GO:0005524">
    <property type="term" value="F:ATP binding"/>
    <property type="evidence" value="ECO:0007669"/>
    <property type="project" value="UniProtKB-UniRule"/>
</dbReference>
<dbReference type="FunFam" id="1.10.510.10:FF:000590">
    <property type="entry name" value="PR5-like receptor kinase"/>
    <property type="match status" value="1"/>
</dbReference>
<dbReference type="Pfam" id="PF00069">
    <property type="entry name" value="Pkinase"/>
    <property type="match status" value="1"/>
</dbReference>
<dbReference type="EMBL" id="KZ501987">
    <property type="protein sequence ID" value="PKU85212.1"/>
    <property type="molecule type" value="Genomic_DNA"/>
</dbReference>
<keyword evidence="4 13" id="KW-0812">Transmembrane</keyword>
<accession>A0A2I0XBC7</accession>
<feature type="transmembrane region" description="Helical" evidence="13">
    <location>
        <begin position="224"/>
        <end position="245"/>
    </location>
</feature>
<comment type="subcellular location">
    <subcellularLocation>
        <location evidence="1">Membrane</location>
        <topology evidence="1">Single-pass type I membrane protein</topology>
    </subcellularLocation>
</comment>
<evidence type="ECO:0000256" key="9">
    <source>
        <dbReference type="ARBA" id="ARBA00022989"/>
    </source>
</evidence>
<dbReference type="InterPro" id="IPR000719">
    <property type="entry name" value="Prot_kinase_dom"/>
</dbReference>
<feature type="transmembrane region" description="Helical" evidence="13">
    <location>
        <begin position="370"/>
        <end position="388"/>
    </location>
</feature>
<feature type="binding site" evidence="12">
    <location>
        <position position="704"/>
    </location>
    <ligand>
        <name>ATP</name>
        <dbReference type="ChEBI" id="CHEBI:30616"/>
    </ligand>
</feature>
<keyword evidence="8 12" id="KW-0067">ATP-binding</keyword>
<dbReference type="Pfam" id="PF13947">
    <property type="entry name" value="GUB_WAK_bind"/>
    <property type="match status" value="1"/>
</dbReference>
<evidence type="ECO:0000256" key="8">
    <source>
        <dbReference type="ARBA" id="ARBA00022840"/>
    </source>
</evidence>
<evidence type="ECO:0000256" key="5">
    <source>
        <dbReference type="ARBA" id="ARBA00022729"/>
    </source>
</evidence>
<keyword evidence="2" id="KW-0723">Serine/threonine-protein kinase</keyword>